<gene>
    <name evidence="1" type="ORF">CFBP5507_05980</name>
</gene>
<dbReference type="KEGG" id="asal:CFBP5507_05980"/>
<dbReference type="RefSeq" id="WP_137410329.1">
    <property type="nucleotide sequence ID" value="NZ_CP109968.1"/>
</dbReference>
<organism evidence="1 2">
    <name type="scientific">Agrobacterium salinitolerans</name>
    <dbReference type="NCBI Taxonomy" id="1183413"/>
    <lineage>
        <taxon>Bacteria</taxon>
        <taxon>Pseudomonadati</taxon>
        <taxon>Pseudomonadota</taxon>
        <taxon>Alphaproteobacteria</taxon>
        <taxon>Hyphomicrobiales</taxon>
        <taxon>Rhizobiaceae</taxon>
        <taxon>Rhizobium/Agrobacterium group</taxon>
        <taxon>Agrobacterium</taxon>
    </lineage>
</organism>
<proteinExistence type="predicted"/>
<sequence>MSTIYLMTDANLFVGDHDPTKSKHLTLTELKLPDLQENYADHAPGGGRVATEFAVGVAKLEPTFNLAGFDPDLLSEFGLSTRYRNTFTAYGVVTDQRTGKEIEAKAIIEARLGRVAPDAFTKGEVQGHEYAMNSVVHYELWFDGREKIAWDFFTNLWRVDGVDQNAVANRILRIPGAS</sequence>
<evidence type="ECO:0000313" key="2">
    <source>
        <dbReference type="Proteomes" id="UP000298735"/>
    </source>
</evidence>
<dbReference type="OrthoDB" id="7834326at2"/>
<dbReference type="EMBL" id="CP109968">
    <property type="protein sequence ID" value="UYZ08548.1"/>
    <property type="molecule type" value="Genomic_DNA"/>
</dbReference>
<evidence type="ECO:0000313" key="1">
    <source>
        <dbReference type="EMBL" id="UYZ08548.1"/>
    </source>
</evidence>
<reference evidence="1" key="1">
    <citation type="submission" date="2022-10" db="EMBL/GenBank/DDBJ databases">
        <title>Complete genome sequence of Agrobacterium salinitolerans CFBP5507.</title>
        <authorList>
            <person name="Tchabashvili S."/>
            <person name="Yen H.-C."/>
            <person name="Haryono M."/>
            <person name="Lin Y.-C."/>
            <person name="Lai E.-M."/>
            <person name="Kuo C.-H."/>
        </authorList>
    </citation>
    <scope>NUCLEOTIDE SEQUENCE</scope>
    <source>
        <strain evidence="1">CFBP5507</strain>
    </source>
</reference>
<dbReference type="InterPro" id="IPR006498">
    <property type="entry name" value="Tail_tube"/>
</dbReference>
<dbReference type="AlphaFoldDB" id="A0A4Z1RBL0"/>
<dbReference type="Pfam" id="PF04985">
    <property type="entry name" value="Phage_tube"/>
    <property type="match status" value="1"/>
</dbReference>
<dbReference type="Proteomes" id="UP000298735">
    <property type="component" value="Chromosome Circular"/>
</dbReference>
<protein>
    <submittedName>
        <fullName evidence="1">Phage major tail tube protein</fullName>
    </submittedName>
</protein>
<accession>A0A4Z1RBL0</accession>
<name>A0A4Z1RBL0_9HYPH</name>